<evidence type="ECO:0000256" key="3">
    <source>
        <dbReference type="ARBA" id="ARBA00023163"/>
    </source>
</evidence>
<sequence length="231" mass="25787">MDKLATVPPLSASRSRAGTPAVFDVLREEIIALTLAPGAVLSRPDLQARFGVSSTPIRDALSRLDEEGLVRIFPQRATIVSPIDLSHARQGQFLRRAVEVEIARTLAAKPDQILIETLRNIIRQQAAFAELGEFERFTQLDQEFHRTQYAAADVLDLWHLVRRQGGHIDRLRRLHLPVPGKRADILRDHAAIVGAIATSDPDGAEAEVRGHLSRSLDFIETLRESHPDYFC</sequence>
<dbReference type="Gene3D" id="1.20.120.530">
    <property type="entry name" value="GntR ligand-binding domain-like"/>
    <property type="match status" value="1"/>
</dbReference>
<feature type="domain" description="HTH gntR-type" evidence="4">
    <location>
        <begin position="16"/>
        <end position="83"/>
    </location>
</feature>
<dbReference type="PANTHER" id="PTHR43537">
    <property type="entry name" value="TRANSCRIPTIONAL REGULATOR, GNTR FAMILY"/>
    <property type="match status" value="1"/>
</dbReference>
<reference evidence="5 6" key="1">
    <citation type="submission" date="2015-03" db="EMBL/GenBank/DDBJ databases">
        <title>Draft genome sequence of Elstera litoralis.</title>
        <authorList>
            <person name="Rahalkar M.C."/>
            <person name="Dhakephalkar P.K."/>
            <person name="Pore S.D."/>
            <person name="Arora P."/>
            <person name="Kapse N.G."/>
            <person name="Pandit P.S."/>
        </authorList>
    </citation>
    <scope>NUCLEOTIDE SEQUENCE [LARGE SCALE GENOMIC DNA]</scope>
    <source>
        <strain evidence="5 6">Dia-1</strain>
    </source>
</reference>
<dbReference type="InterPro" id="IPR011711">
    <property type="entry name" value="GntR_C"/>
</dbReference>
<dbReference type="PANTHER" id="PTHR43537:SF45">
    <property type="entry name" value="GNTR FAMILY REGULATORY PROTEIN"/>
    <property type="match status" value="1"/>
</dbReference>
<dbReference type="SUPFAM" id="SSF46785">
    <property type="entry name" value="Winged helix' DNA-binding domain"/>
    <property type="match status" value="1"/>
</dbReference>
<evidence type="ECO:0000313" key="5">
    <source>
        <dbReference type="EMBL" id="KJV10772.1"/>
    </source>
</evidence>
<accession>A0A0F3IVW4</accession>
<evidence type="ECO:0000256" key="1">
    <source>
        <dbReference type="ARBA" id="ARBA00023015"/>
    </source>
</evidence>
<evidence type="ECO:0000259" key="4">
    <source>
        <dbReference type="PROSITE" id="PS50949"/>
    </source>
</evidence>
<dbReference type="Pfam" id="PF00392">
    <property type="entry name" value="GntR"/>
    <property type="match status" value="1"/>
</dbReference>
<dbReference type="AlphaFoldDB" id="A0A0F3IVW4"/>
<keyword evidence="1" id="KW-0805">Transcription regulation</keyword>
<dbReference type="GO" id="GO:0003677">
    <property type="term" value="F:DNA binding"/>
    <property type="evidence" value="ECO:0007669"/>
    <property type="project" value="UniProtKB-KW"/>
</dbReference>
<dbReference type="PROSITE" id="PS50949">
    <property type="entry name" value="HTH_GNTR"/>
    <property type="match status" value="1"/>
</dbReference>
<dbReference type="Gene3D" id="1.10.10.10">
    <property type="entry name" value="Winged helix-like DNA-binding domain superfamily/Winged helix DNA-binding domain"/>
    <property type="match status" value="1"/>
</dbReference>
<keyword evidence="2" id="KW-0238">DNA-binding</keyword>
<keyword evidence="6" id="KW-1185">Reference proteome</keyword>
<dbReference type="RefSeq" id="WP_045774515.1">
    <property type="nucleotide sequence ID" value="NZ_LAJY01000048.1"/>
</dbReference>
<dbReference type="SMART" id="SM00895">
    <property type="entry name" value="FCD"/>
    <property type="match status" value="1"/>
</dbReference>
<dbReference type="PATRIC" id="fig|552518.3.peg.3115"/>
<organism evidence="5 6">
    <name type="scientific">Elstera litoralis</name>
    <dbReference type="NCBI Taxonomy" id="552518"/>
    <lineage>
        <taxon>Bacteria</taxon>
        <taxon>Pseudomonadati</taxon>
        <taxon>Pseudomonadota</taxon>
        <taxon>Alphaproteobacteria</taxon>
        <taxon>Rhodospirillales</taxon>
        <taxon>Rhodospirillaceae</taxon>
        <taxon>Elstera</taxon>
    </lineage>
</organism>
<gene>
    <name evidence="5" type="ORF">VZ95_02750</name>
</gene>
<dbReference type="SUPFAM" id="SSF48008">
    <property type="entry name" value="GntR ligand-binding domain-like"/>
    <property type="match status" value="1"/>
</dbReference>
<proteinExistence type="predicted"/>
<dbReference type="InterPro" id="IPR008920">
    <property type="entry name" value="TF_FadR/GntR_C"/>
</dbReference>
<name>A0A0F3IVW4_9PROT</name>
<dbReference type="Proteomes" id="UP000033774">
    <property type="component" value="Unassembled WGS sequence"/>
</dbReference>
<dbReference type="OrthoDB" id="9788098at2"/>
<evidence type="ECO:0000256" key="2">
    <source>
        <dbReference type="ARBA" id="ARBA00023125"/>
    </source>
</evidence>
<dbReference type="InterPro" id="IPR000524">
    <property type="entry name" value="Tscrpt_reg_HTH_GntR"/>
</dbReference>
<dbReference type="InterPro" id="IPR036388">
    <property type="entry name" value="WH-like_DNA-bd_sf"/>
</dbReference>
<protein>
    <submittedName>
        <fullName evidence="5">Transcriptional regulator</fullName>
    </submittedName>
</protein>
<dbReference type="EMBL" id="LAJY01000048">
    <property type="protein sequence ID" value="KJV10772.1"/>
    <property type="molecule type" value="Genomic_DNA"/>
</dbReference>
<dbReference type="GO" id="GO:0003700">
    <property type="term" value="F:DNA-binding transcription factor activity"/>
    <property type="evidence" value="ECO:0007669"/>
    <property type="project" value="InterPro"/>
</dbReference>
<keyword evidence="3" id="KW-0804">Transcription</keyword>
<dbReference type="InterPro" id="IPR036390">
    <property type="entry name" value="WH_DNA-bd_sf"/>
</dbReference>
<evidence type="ECO:0000313" key="6">
    <source>
        <dbReference type="Proteomes" id="UP000033774"/>
    </source>
</evidence>
<dbReference type="Pfam" id="PF07729">
    <property type="entry name" value="FCD"/>
    <property type="match status" value="1"/>
</dbReference>
<comment type="caution">
    <text evidence="5">The sequence shown here is derived from an EMBL/GenBank/DDBJ whole genome shotgun (WGS) entry which is preliminary data.</text>
</comment>
<dbReference type="SMART" id="SM00345">
    <property type="entry name" value="HTH_GNTR"/>
    <property type="match status" value="1"/>
</dbReference>